<keyword evidence="1" id="KW-1003">Cell membrane</keyword>
<keyword evidence="3" id="KW-0808">Transferase</keyword>
<dbReference type="SUPFAM" id="SSF53448">
    <property type="entry name" value="Nucleotide-diphospho-sugar transferases"/>
    <property type="match status" value="1"/>
</dbReference>
<dbReference type="Gene3D" id="3.90.550.10">
    <property type="entry name" value="Spore Coat Polysaccharide Biosynthesis Protein SpsA, Chain A"/>
    <property type="match status" value="1"/>
</dbReference>
<evidence type="ECO:0000259" key="2">
    <source>
        <dbReference type="Pfam" id="PF00535"/>
    </source>
</evidence>
<dbReference type="PANTHER" id="PTHR22916">
    <property type="entry name" value="GLYCOSYLTRANSFERASE"/>
    <property type="match status" value="1"/>
</dbReference>
<dbReference type="RefSeq" id="WP_052750697.1">
    <property type="nucleotide sequence ID" value="NZ_JAEKCZ010000003.1"/>
</dbReference>
<dbReference type="Pfam" id="PF00535">
    <property type="entry name" value="Glycos_transf_2"/>
    <property type="match status" value="1"/>
</dbReference>
<evidence type="ECO:0000313" key="3">
    <source>
        <dbReference type="EMBL" id="MBJ2255591.1"/>
    </source>
</evidence>
<name>A0A8I1FJX0_9PSED</name>
<keyword evidence="1" id="KW-0472">Membrane</keyword>
<dbReference type="GO" id="GO:0016758">
    <property type="term" value="F:hexosyltransferase activity"/>
    <property type="evidence" value="ECO:0007669"/>
    <property type="project" value="UniProtKB-ARBA"/>
</dbReference>
<dbReference type="Proteomes" id="UP000658390">
    <property type="component" value="Unassembled WGS sequence"/>
</dbReference>
<feature type="domain" description="Glycosyltransferase 2-like" evidence="2">
    <location>
        <begin position="5"/>
        <end position="135"/>
    </location>
</feature>
<organism evidence="3 4">
    <name type="scientific">Pseudomonas psychrophila</name>
    <dbReference type="NCBI Taxonomy" id="122355"/>
    <lineage>
        <taxon>Bacteria</taxon>
        <taxon>Pseudomonadati</taxon>
        <taxon>Pseudomonadota</taxon>
        <taxon>Gammaproteobacteria</taxon>
        <taxon>Pseudomonadales</taxon>
        <taxon>Pseudomonadaceae</taxon>
        <taxon>Pseudomonas</taxon>
    </lineage>
</organism>
<evidence type="ECO:0000256" key="1">
    <source>
        <dbReference type="ARBA" id="ARBA00022519"/>
    </source>
</evidence>
<dbReference type="AlphaFoldDB" id="A0A8I1FJX0"/>
<evidence type="ECO:0000313" key="4">
    <source>
        <dbReference type="Proteomes" id="UP000658390"/>
    </source>
</evidence>
<reference evidence="3" key="1">
    <citation type="submission" date="2020-12" db="EMBL/GenBank/DDBJ databases">
        <title>Antibiotic resistance and phylogeny of Pseudomonas spp. isolated over three decades from chicken meat in the Norwegian food chain.</title>
        <authorList>
            <person name="Moen B."/>
        </authorList>
    </citation>
    <scope>NUCLEOTIDE SEQUENCE</scope>
    <source>
        <strain evidence="3">MF6762</strain>
    </source>
</reference>
<accession>A0A8I1FJX0</accession>
<protein>
    <submittedName>
        <fullName evidence="3">Glycosyltransferase</fullName>
    </submittedName>
</protein>
<dbReference type="PANTHER" id="PTHR22916:SF3">
    <property type="entry name" value="UDP-GLCNAC:BETAGAL BETA-1,3-N-ACETYLGLUCOSAMINYLTRANSFERASE-LIKE PROTEIN 1"/>
    <property type="match status" value="1"/>
</dbReference>
<dbReference type="InterPro" id="IPR001173">
    <property type="entry name" value="Glyco_trans_2-like"/>
</dbReference>
<dbReference type="EMBL" id="JAEKCZ010000003">
    <property type="protein sequence ID" value="MBJ2255591.1"/>
    <property type="molecule type" value="Genomic_DNA"/>
</dbReference>
<sequence length="313" mass="35332">MKKVSVMLPTYNAVEFIAECLESILAQDYPNVQIVISDDCSTDGTAELLKDFSSRYSDKIYLNINQYNLGITKNCNKALSFCDGEYVCFFAGDDLMLPTKISKQVKLLENDTEASFCYHRVDVFESTNNLTLEVTEETRSIFSTFDIIERGGLPGANSVMARKSDLPRGGYNEKIPAVSDWLFFIELSLRGKVIFCNEILARYRKHQGGCSAKADYLIGETLETVNLISRRFNDNPKVVSSCNKAKIRYLSGSIARLIRSNNADQLKLVNDAYIKSVSYPLYVLVLLYVRSGLIKFNVGETIFKFLSYVRSKV</sequence>
<gene>
    <name evidence="3" type="ORF">JFT45_03555</name>
</gene>
<proteinExistence type="predicted"/>
<comment type="caution">
    <text evidence="3">The sequence shown here is derived from an EMBL/GenBank/DDBJ whole genome shotgun (WGS) entry which is preliminary data.</text>
</comment>
<dbReference type="InterPro" id="IPR029044">
    <property type="entry name" value="Nucleotide-diphossugar_trans"/>
</dbReference>
<keyword evidence="1" id="KW-0997">Cell inner membrane</keyword>